<evidence type="ECO:0000313" key="4">
    <source>
        <dbReference type="Proteomes" id="UP000007014"/>
    </source>
</evidence>
<dbReference type="AlphaFoldDB" id="M1VJB9"/>
<dbReference type="InterPro" id="IPR007361">
    <property type="entry name" value="DUF427"/>
</dbReference>
<dbReference type="KEGG" id="cme:CYME_CMN307C"/>
<dbReference type="Pfam" id="PF04248">
    <property type="entry name" value="NTP_transf_9"/>
    <property type="match status" value="1"/>
</dbReference>
<organism evidence="3 4">
    <name type="scientific">Cyanidioschyzon merolae (strain NIES-3377 / 10D)</name>
    <name type="common">Unicellular red alga</name>
    <dbReference type="NCBI Taxonomy" id="280699"/>
    <lineage>
        <taxon>Eukaryota</taxon>
        <taxon>Rhodophyta</taxon>
        <taxon>Bangiophyceae</taxon>
        <taxon>Cyanidiales</taxon>
        <taxon>Cyanidiaceae</taxon>
        <taxon>Cyanidioschyzon</taxon>
    </lineage>
</organism>
<sequence length="345" mass="39568">MDQCVRHGHWCASAQGDKPRAFRVRRTDAAGRCLSSSREETSKAAHSEPLFDLLFVVCWPRLPGTSTFTRKQVRNSNTETKPAPPSPAPEVLEPLAQRFPLHCEDFVNRERRLLVKAMYSWLQARRQPPPPPCVHPSTPCFVAAWRPLVAGLTTCGALVPISRARTTVRSHPNRQLRLGAVRCVRCASDQADDSSAPLDPAKPDMQTNPRYFTRPNRVSTRQRMFERNQNNVSRQRRRRALQAILCGQVIAETYDYVFTDGRYYFPPGSVNDTFLIETEETRMMNPIGRARMMDIRVGHVRIRRAAWRFFEVRRSDGGVWTTLQNYTAFWKSVRLRFAPRNNAGD</sequence>
<feature type="compositionally biased region" description="Polar residues" evidence="1">
    <location>
        <begin position="69"/>
        <end position="80"/>
    </location>
</feature>
<dbReference type="RefSeq" id="XP_005537414.1">
    <property type="nucleotide sequence ID" value="XM_005537357.1"/>
</dbReference>
<feature type="region of interest" description="Disordered" evidence="1">
    <location>
        <begin position="69"/>
        <end position="89"/>
    </location>
</feature>
<evidence type="ECO:0000259" key="2">
    <source>
        <dbReference type="Pfam" id="PF04248"/>
    </source>
</evidence>
<reference evidence="3 4" key="1">
    <citation type="journal article" date="2004" name="Nature">
        <title>Genome sequence of the ultrasmall unicellular red alga Cyanidioschyzon merolae 10D.</title>
        <authorList>
            <person name="Matsuzaki M."/>
            <person name="Misumi O."/>
            <person name="Shin-i T."/>
            <person name="Maruyama S."/>
            <person name="Takahara M."/>
            <person name="Miyagishima S."/>
            <person name="Mori T."/>
            <person name="Nishida K."/>
            <person name="Yagisawa F."/>
            <person name="Nishida K."/>
            <person name="Yoshida Y."/>
            <person name="Nishimura Y."/>
            <person name="Nakao S."/>
            <person name="Kobayashi T."/>
            <person name="Momoyama Y."/>
            <person name="Higashiyama T."/>
            <person name="Minoda A."/>
            <person name="Sano M."/>
            <person name="Nomoto H."/>
            <person name="Oishi K."/>
            <person name="Hayashi H."/>
            <person name="Ohta F."/>
            <person name="Nishizaka S."/>
            <person name="Haga S."/>
            <person name="Miura S."/>
            <person name="Morishita T."/>
            <person name="Kabeya Y."/>
            <person name="Terasawa K."/>
            <person name="Suzuki Y."/>
            <person name="Ishii Y."/>
            <person name="Asakawa S."/>
            <person name="Takano H."/>
            <person name="Ohta N."/>
            <person name="Kuroiwa H."/>
            <person name="Tanaka K."/>
            <person name="Shimizu N."/>
            <person name="Sugano S."/>
            <person name="Sato N."/>
            <person name="Nozaki H."/>
            <person name="Ogasawara N."/>
            <person name="Kohara Y."/>
            <person name="Kuroiwa T."/>
        </authorList>
    </citation>
    <scope>NUCLEOTIDE SEQUENCE [LARGE SCALE GENOMIC DNA]</scope>
    <source>
        <strain evidence="3 4">10D</strain>
    </source>
</reference>
<proteinExistence type="predicted"/>
<name>M1VJB9_CYAM1</name>
<dbReference type="Gramene" id="CMN307CT">
    <property type="protein sequence ID" value="CMN307CT"/>
    <property type="gene ID" value="CMN307C"/>
</dbReference>
<feature type="domain" description="DUF427" evidence="2">
    <location>
        <begin position="242"/>
        <end position="331"/>
    </location>
</feature>
<keyword evidence="4" id="KW-1185">Reference proteome</keyword>
<dbReference type="HOGENOM" id="CLU_805000_0_0_1"/>
<dbReference type="EMBL" id="AP006496">
    <property type="protein sequence ID" value="BAM81378.1"/>
    <property type="molecule type" value="Genomic_DNA"/>
</dbReference>
<evidence type="ECO:0000256" key="1">
    <source>
        <dbReference type="SAM" id="MobiDB-lite"/>
    </source>
</evidence>
<feature type="region of interest" description="Disordered" evidence="1">
    <location>
        <begin position="190"/>
        <end position="212"/>
    </location>
</feature>
<accession>M1VJB9</accession>
<dbReference type="GeneID" id="16995178"/>
<reference evidence="3 4" key="2">
    <citation type="journal article" date="2007" name="BMC Biol.">
        <title>A 100%-complete sequence reveals unusually simple genomic features in the hot-spring red alga Cyanidioschyzon merolae.</title>
        <authorList>
            <person name="Nozaki H."/>
            <person name="Takano H."/>
            <person name="Misumi O."/>
            <person name="Terasawa K."/>
            <person name="Matsuzaki M."/>
            <person name="Maruyama S."/>
            <person name="Nishida K."/>
            <person name="Yagisawa F."/>
            <person name="Yoshida Y."/>
            <person name="Fujiwara T."/>
            <person name="Takio S."/>
            <person name="Tamura K."/>
            <person name="Chung S.J."/>
            <person name="Nakamura S."/>
            <person name="Kuroiwa H."/>
            <person name="Tanaka K."/>
            <person name="Sato N."/>
            <person name="Kuroiwa T."/>
        </authorList>
    </citation>
    <scope>NUCLEOTIDE SEQUENCE [LARGE SCALE GENOMIC DNA]</scope>
    <source>
        <strain evidence="3 4">10D</strain>
    </source>
</reference>
<evidence type="ECO:0000313" key="3">
    <source>
        <dbReference type="EMBL" id="BAM81378.1"/>
    </source>
</evidence>
<dbReference type="OrthoDB" id="18996at2759"/>
<gene>
    <name evidence="3" type="ORF">CYME_CMN307C</name>
</gene>
<dbReference type="Gene3D" id="2.170.150.40">
    <property type="entry name" value="Domain of unknown function (DUF427)"/>
    <property type="match status" value="1"/>
</dbReference>
<dbReference type="Proteomes" id="UP000007014">
    <property type="component" value="Chromosome 14"/>
</dbReference>
<protein>
    <recommendedName>
        <fullName evidence="2">DUF427 domain-containing protein</fullName>
    </recommendedName>
</protein>
<dbReference type="InterPro" id="IPR038694">
    <property type="entry name" value="DUF427_sf"/>
</dbReference>